<reference evidence="1 2" key="1">
    <citation type="submission" date="2019-07" db="EMBL/GenBank/DDBJ databases">
        <title>Whole genome shotgun sequence of Microvirga aerophila NBRC 106136.</title>
        <authorList>
            <person name="Hosoyama A."/>
            <person name="Uohara A."/>
            <person name="Ohji S."/>
            <person name="Ichikawa N."/>
        </authorList>
    </citation>
    <scope>NUCLEOTIDE SEQUENCE [LARGE SCALE GENOMIC DNA]</scope>
    <source>
        <strain evidence="1 2">NBRC 106136</strain>
    </source>
</reference>
<dbReference type="Proteomes" id="UP000321085">
    <property type="component" value="Unassembled WGS sequence"/>
</dbReference>
<evidence type="ECO:0000313" key="1">
    <source>
        <dbReference type="EMBL" id="GEO16712.1"/>
    </source>
</evidence>
<dbReference type="PANTHER" id="PTHR13061">
    <property type="entry name" value="DYNACTIN SUBUNIT P25"/>
    <property type="match status" value="1"/>
</dbReference>
<gene>
    <name evidence="1" type="ORF">MAE02_44080</name>
</gene>
<dbReference type="RefSeq" id="WP_147022072.1">
    <property type="nucleotide sequence ID" value="NZ_BJYU01000072.1"/>
</dbReference>
<proteinExistence type="predicted"/>
<name>A0A512BXN8_9HYPH</name>
<dbReference type="InterPro" id="IPR001451">
    <property type="entry name" value="Hexapep"/>
</dbReference>
<keyword evidence="2" id="KW-1185">Reference proteome</keyword>
<dbReference type="EMBL" id="BJYU01000072">
    <property type="protein sequence ID" value="GEO16712.1"/>
    <property type="molecule type" value="Genomic_DNA"/>
</dbReference>
<dbReference type="AlphaFoldDB" id="A0A512BXN8"/>
<dbReference type="Gene3D" id="2.160.10.10">
    <property type="entry name" value="Hexapeptide repeat proteins"/>
    <property type="match status" value="1"/>
</dbReference>
<evidence type="ECO:0000313" key="2">
    <source>
        <dbReference type="Proteomes" id="UP000321085"/>
    </source>
</evidence>
<dbReference type="CDD" id="cd04645">
    <property type="entry name" value="LbH_gamma_CA_like"/>
    <property type="match status" value="1"/>
</dbReference>
<evidence type="ECO:0008006" key="3">
    <source>
        <dbReference type="Google" id="ProtNLM"/>
    </source>
</evidence>
<dbReference type="InterPro" id="IPR011004">
    <property type="entry name" value="Trimer_LpxA-like_sf"/>
</dbReference>
<dbReference type="Pfam" id="PF00132">
    <property type="entry name" value="Hexapep"/>
    <property type="match status" value="1"/>
</dbReference>
<protein>
    <recommendedName>
        <fullName evidence="3">Gamma carbonic anhydrase family protein</fullName>
    </recommendedName>
</protein>
<sequence>MPLLPFEGQYPVLAEGAWTAPDAKLIGRVRLRDRANVWYGAVLRGDEEWIDIGEGSNVQDNCVLHTDPGYPLTVEGGCTIGHGAILHGCRIGRGALIGMGAIILNGADIGPNCLIGAGALIAEGKVIPARSVVIGSPGRVVRDVRDDEMPMFAESAEDYVHAAERHAQSLWDAQASA</sequence>
<dbReference type="InterPro" id="IPR050484">
    <property type="entry name" value="Transf_Hexapept/Carb_Anhydrase"/>
</dbReference>
<organism evidence="1 2">
    <name type="scientific">Microvirga aerophila</name>
    <dbReference type="NCBI Taxonomy" id="670291"/>
    <lineage>
        <taxon>Bacteria</taxon>
        <taxon>Pseudomonadati</taxon>
        <taxon>Pseudomonadota</taxon>
        <taxon>Alphaproteobacteria</taxon>
        <taxon>Hyphomicrobiales</taxon>
        <taxon>Methylobacteriaceae</taxon>
        <taxon>Microvirga</taxon>
    </lineage>
</organism>
<dbReference type="PANTHER" id="PTHR13061:SF29">
    <property type="entry name" value="GAMMA CARBONIC ANHYDRASE-LIKE 1, MITOCHONDRIAL-RELATED"/>
    <property type="match status" value="1"/>
</dbReference>
<dbReference type="InterPro" id="IPR047324">
    <property type="entry name" value="LbH_gamma_CA-like"/>
</dbReference>
<accession>A0A512BXN8</accession>
<dbReference type="SUPFAM" id="SSF51161">
    <property type="entry name" value="Trimeric LpxA-like enzymes"/>
    <property type="match status" value="1"/>
</dbReference>
<comment type="caution">
    <text evidence="1">The sequence shown here is derived from an EMBL/GenBank/DDBJ whole genome shotgun (WGS) entry which is preliminary data.</text>
</comment>